<keyword evidence="2" id="KW-1185">Reference proteome</keyword>
<organism evidence="1 2">
    <name type="scientific">Ceratopteris richardii</name>
    <name type="common">Triangle waterfern</name>
    <dbReference type="NCBI Taxonomy" id="49495"/>
    <lineage>
        <taxon>Eukaryota</taxon>
        <taxon>Viridiplantae</taxon>
        <taxon>Streptophyta</taxon>
        <taxon>Embryophyta</taxon>
        <taxon>Tracheophyta</taxon>
        <taxon>Polypodiopsida</taxon>
        <taxon>Polypodiidae</taxon>
        <taxon>Polypodiales</taxon>
        <taxon>Pteridineae</taxon>
        <taxon>Pteridaceae</taxon>
        <taxon>Parkerioideae</taxon>
        <taxon>Ceratopteris</taxon>
    </lineage>
</organism>
<name>A0A8T2V4I6_CERRI</name>
<accession>A0A8T2V4I6</accession>
<gene>
    <name evidence="1" type="ORF">KP509_03G003100</name>
</gene>
<protein>
    <submittedName>
        <fullName evidence="1">Uncharacterized protein</fullName>
    </submittedName>
</protein>
<dbReference type="AlphaFoldDB" id="A0A8T2V4I6"/>
<comment type="caution">
    <text evidence="1">The sequence shown here is derived from an EMBL/GenBank/DDBJ whole genome shotgun (WGS) entry which is preliminary data.</text>
</comment>
<proteinExistence type="predicted"/>
<sequence length="99" mass="10894">MSIRDEQVGKILIFATSPTIPPINIHLFGFAPYHGQGEIPCTSKSVSPLWRVPLNHPTFIELVNSYVDGSIVSLELIEHVSNHNINVHLLVRNAISKGG</sequence>
<evidence type="ECO:0000313" key="1">
    <source>
        <dbReference type="EMBL" id="KAH7440635.1"/>
    </source>
</evidence>
<dbReference type="EMBL" id="CM035408">
    <property type="protein sequence ID" value="KAH7440635.1"/>
    <property type="molecule type" value="Genomic_DNA"/>
</dbReference>
<evidence type="ECO:0000313" key="2">
    <source>
        <dbReference type="Proteomes" id="UP000825935"/>
    </source>
</evidence>
<dbReference type="Proteomes" id="UP000825935">
    <property type="component" value="Chromosome 3"/>
</dbReference>
<reference evidence="1" key="1">
    <citation type="submission" date="2021-08" db="EMBL/GenBank/DDBJ databases">
        <title>WGS assembly of Ceratopteris richardii.</title>
        <authorList>
            <person name="Marchant D.B."/>
            <person name="Chen G."/>
            <person name="Jenkins J."/>
            <person name="Shu S."/>
            <person name="Leebens-Mack J."/>
            <person name="Grimwood J."/>
            <person name="Schmutz J."/>
            <person name="Soltis P."/>
            <person name="Soltis D."/>
            <person name="Chen Z.-H."/>
        </authorList>
    </citation>
    <scope>NUCLEOTIDE SEQUENCE</scope>
    <source>
        <strain evidence="1">Whitten #5841</strain>
        <tissue evidence="1">Leaf</tissue>
    </source>
</reference>